<dbReference type="AlphaFoldDB" id="A0A0V1GSR4"/>
<feature type="non-terminal residue" evidence="1">
    <location>
        <position position="1"/>
    </location>
</feature>
<organism evidence="1 2">
    <name type="scientific">Trichinella zimbabwensis</name>
    <dbReference type="NCBI Taxonomy" id="268475"/>
    <lineage>
        <taxon>Eukaryota</taxon>
        <taxon>Metazoa</taxon>
        <taxon>Ecdysozoa</taxon>
        <taxon>Nematoda</taxon>
        <taxon>Enoplea</taxon>
        <taxon>Dorylaimia</taxon>
        <taxon>Trichinellida</taxon>
        <taxon>Trichinellidae</taxon>
        <taxon>Trichinella</taxon>
    </lineage>
</organism>
<feature type="non-terminal residue" evidence="1">
    <location>
        <position position="96"/>
    </location>
</feature>
<gene>
    <name evidence="1" type="ORF">T11_9834</name>
</gene>
<evidence type="ECO:0000313" key="1">
    <source>
        <dbReference type="EMBL" id="KRZ01249.1"/>
    </source>
</evidence>
<name>A0A0V1GSR4_9BILA</name>
<accession>A0A0V1GSR4</accession>
<dbReference type="EMBL" id="JYDP01000313">
    <property type="protein sequence ID" value="KRZ01249.1"/>
    <property type="molecule type" value="Genomic_DNA"/>
</dbReference>
<dbReference type="OrthoDB" id="5937214at2759"/>
<keyword evidence="2" id="KW-1185">Reference proteome</keyword>
<evidence type="ECO:0000313" key="2">
    <source>
        <dbReference type="Proteomes" id="UP000055024"/>
    </source>
</evidence>
<proteinExistence type="predicted"/>
<reference evidence="1 2" key="1">
    <citation type="submission" date="2015-01" db="EMBL/GenBank/DDBJ databases">
        <title>Evolution of Trichinella species and genotypes.</title>
        <authorList>
            <person name="Korhonen P.K."/>
            <person name="Edoardo P."/>
            <person name="Giuseppe L.R."/>
            <person name="Gasser R.B."/>
        </authorList>
    </citation>
    <scope>NUCLEOTIDE SEQUENCE [LARGE SCALE GENOMIC DNA]</scope>
    <source>
        <strain evidence="1">ISS1029</strain>
    </source>
</reference>
<protein>
    <submittedName>
        <fullName evidence="1">Uncharacterized protein</fullName>
    </submittedName>
</protein>
<comment type="caution">
    <text evidence="1">The sequence shown here is derived from an EMBL/GenBank/DDBJ whole genome shotgun (WGS) entry which is preliminary data.</text>
</comment>
<dbReference type="Proteomes" id="UP000055024">
    <property type="component" value="Unassembled WGS sequence"/>
</dbReference>
<sequence length="96" mass="11287">LLPFLGIPTCICFLDLLKSRHSKSSLPENACKFLFIYDAFAYVALISMVVEVRPTIYCDIRIDINGPRHNYKYKKYFIEIDGGDVRLFVLYCWLIW</sequence>